<evidence type="ECO:0000313" key="1">
    <source>
        <dbReference type="EMBL" id="CAB5218051.1"/>
    </source>
</evidence>
<protein>
    <submittedName>
        <fullName evidence="1">Uncharacterized protein</fullName>
    </submittedName>
</protein>
<sequence length="229" mass="27227">MKVKNNYKVKSIDSFMCKEWLLKKHYLKRTTSFTYSFGLFENNILVGIITFGNAIPLTMKKSLFGEKYMDIVYELNRLCTNDNIHRNANSFFIAESFKLLPKPLIIVSYADKSVGHNGYIYQATNFMYTGESHTQLDWKLKGKEHIHSRTLMDEFAFEENRVEKLKQKYGDQLYQVRREPKNRYVYILASKTIKKNIMKYKLFECKLYPKGENKRYNASYEPSVQMQLF</sequence>
<gene>
    <name evidence="1" type="ORF">UFOVP206_48</name>
</gene>
<proteinExistence type="predicted"/>
<dbReference type="InterPro" id="IPR057895">
    <property type="entry name" value="Mom"/>
</dbReference>
<dbReference type="Pfam" id="PF25680">
    <property type="entry name" value="Mom"/>
    <property type="match status" value="1"/>
</dbReference>
<reference evidence="1" key="1">
    <citation type="submission" date="2020-05" db="EMBL/GenBank/DDBJ databases">
        <authorList>
            <person name="Chiriac C."/>
            <person name="Salcher M."/>
            <person name="Ghai R."/>
            <person name="Kavagutti S V."/>
        </authorList>
    </citation>
    <scope>NUCLEOTIDE SEQUENCE</scope>
</reference>
<dbReference type="EMBL" id="LR798250">
    <property type="protein sequence ID" value="CAB5218051.1"/>
    <property type="molecule type" value="Genomic_DNA"/>
</dbReference>
<organism evidence="1">
    <name type="scientific">uncultured Caudovirales phage</name>
    <dbReference type="NCBI Taxonomy" id="2100421"/>
    <lineage>
        <taxon>Viruses</taxon>
        <taxon>Duplodnaviria</taxon>
        <taxon>Heunggongvirae</taxon>
        <taxon>Uroviricota</taxon>
        <taxon>Caudoviricetes</taxon>
        <taxon>Peduoviridae</taxon>
        <taxon>Maltschvirus</taxon>
        <taxon>Maltschvirus maltsch</taxon>
    </lineage>
</organism>
<name>A0A6J7WJ62_9CAUD</name>
<accession>A0A6J7WJ62</accession>